<reference evidence="2 3" key="1">
    <citation type="submission" date="2016-11" db="EMBL/GenBank/DDBJ databases">
        <authorList>
            <person name="Jaros S."/>
            <person name="Januszkiewicz K."/>
            <person name="Wedrychowicz H."/>
        </authorList>
    </citation>
    <scope>NUCLEOTIDE SEQUENCE [LARGE SCALE GENOMIC DNA]</scope>
    <source>
        <strain evidence="2 3">GAS86</strain>
    </source>
</reference>
<dbReference type="PANTHER" id="PTHR42977">
    <property type="entry name" value="HYDROLASE-RELATED"/>
    <property type="match status" value="1"/>
</dbReference>
<dbReference type="EMBL" id="FSRM01000002">
    <property type="protein sequence ID" value="SIO56408.1"/>
    <property type="molecule type" value="Genomic_DNA"/>
</dbReference>
<dbReference type="RefSeq" id="WP_074269002.1">
    <property type="nucleotide sequence ID" value="NZ_FSRM01000002.1"/>
</dbReference>
<dbReference type="AlphaFoldDB" id="A0A1N6KIL5"/>
<dbReference type="InterPro" id="IPR051340">
    <property type="entry name" value="Haloalkane_dehalogenase"/>
</dbReference>
<evidence type="ECO:0000313" key="3">
    <source>
        <dbReference type="Proteomes" id="UP000184693"/>
    </source>
</evidence>
<dbReference type="FunFam" id="3.40.50.1820:FF:000173">
    <property type="entry name" value="Alpha/beta hydrolase"/>
    <property type="match status" value="1"/>
</dbReference>
<dbReference type="SUPFAM" id="SSF53474">
    <property type="entry name" value="alpha/beta-Hydrolases"/>
    <property type="match status" value="1"/>
</dbReference>
<dbReference type="PRINTS" id="PR00412">
    <property type="entry name" value="EPOXHYDRLASE"/>
</dbReference>
<sequence length="288" mass="32256">MSSISYRSADVDGVKVFYREAGRQGAPKLLLLHGFPSSSHMFRDLIPKLADRFHIVAPDLPGFGQSDMPARESFAYTFDHIAEVIGRFTEVIGFDRFAMYVFDYGAPTGFRLAVKHPERIAAIISQNGNAYEEGLSDGWNPIRAYWKEASPANREALRALLTHETTVWQYTHGVPDASLVSPDGYSLDEFYLSRPGADEVQLDLFRDYRSNVALYPAFQQYFRTHQPPLLAVWGKNDPFFLPAGAEAFRRDLPAAVVRFLDTGHFALETHAAEVAAAIGEFLSAQERS</sequence>
<dbReference type="GO" id="GO:0004301">
    <property type="term" value="F:epoxide hydrolase activity"/>
    <property type="evidence" value="ECO:0007669"/>
    <property type="project" value="TreeGrafter"/>
</dbReference>
<dbReference type="Gene3D" id="3.40.50.1820">
    <property type="entry name" value="alpha/beta hydrolase"/>
    <property type="match status" value="1"/>
</dbReference>
<dbReference type="PANTHER" id="PTHR42977:SF1">
    <property type="entry name" value="BLR6576 PROTEIN"/>
    <property type="match status" value="1"/>
</dbReference>
<dbReference type="InterPro" id="IPR000073">
    <property type="entry name" value="AB_hydrolase_1"/>
</dbReference>
<proteinExistence type="predicted"/>
<accession>A0A1N6KIL5</accession>
<name>A0A1N6KIL5_9BURK</name>
<dbReference type="Proteomes" id="UP000184693">
    <property type="component" value="Unassembled WGS sequence"/>
</dbReference>
<organism evidence="2 3">
    <name type="scientific">Paraburkholderia phenazinium</name>
    <dbReference type="NCBI Taxonomy" id="60549"/>
    <lineage>
        <taxon>Bacteria</taxon>
        <taxon>Pseudomonadati</taxon>
        <taxon>Pseudomonadota</taxon>
        <taxon>Betaproteobacteria</taxon>
        <taxon>Burkholderiales</taxon>
        <taxon>Burkholderiaceae</taxon>
        <taxon>Paraburkholderia</taxon>
    </lineage>
</organism>
<evidence type="ECO:0000313" key="2">
    <source>
        <dbReference type="EMBL" id="SIO56408.1"/>
    </source>
</evidence>
<dbReference type="Pfam" id="PF00561">
    <property type="entry name" value="Abhydrolase_1"/>
    <property type="match status" value="1"/>
</dbReference>
<gene>
    <name evidence="2" type="ORF">SAMN05444168_7301</name>
</gene>
<dbReference type="PRINTS" id="PR00111">
    <property type="entry name" value="ABHYDROLASE"/>
</dbReference>
<dbReference type="OrthoDB" id="9802676at2"/>
<feature type="domain" description="AB hydrolase-1" evidence="1">
    <location>
        <begin position="29"/>
        <end position="270"/>
    </location>
</feature>
<dbReference type="InterPro" id="IPR000639">
    <property type="entry name" value="Epox_hydrolase-like"/>
</dbReference>
<protein>
    <submittedName>
        <fullName evidence="2">Pimeloyl-ACP methyl ester carboxylesterase</fullName>
    </submittedName>
</protein>
<evidence type="ECO:0000259" key="1">
    <source>
        <dbReference type="Pfam" id="PF00561"/>
    </source>
</evidence>
<dbReference type="InterPro" id="IPR029058">
    <property type="entry name" value="AB_hydrolase_fold"/>
</dbReference>